<dbReference type="EMBL" id="JAJSOF020000001">
    <property type="protein sequence ID" value="KAJ4452010.1"/>
    <property type="molecule type" value="Genomic_DNA"/>
</dbReference>
<gene>
    <name evidence="1" type="ORF">ANN_03523</name>
</gene>
<protein>
    <recommendedName>
        <fullName evidence="3">Reverse transcriptase domain-containing protein</fullName>
    </recommendedName>
</protein>
<sequence>MAGLLFLATYHYSMPGVSTTDDNNALSESAMRITYKICHEIAKELKTFNEDVFDRNFGGHLCQALRLSATSAPVPSLMNTNTYEPRFGEAATTPRLLGGAGIRGNSYRSVTHGLRASRRGKKCLRILSTCMKCRSGKSEVQTRRNMFYKSTQILAFADDIVIIDRSLKYVKEVFLSLEQAGKEIGLTVNERKTKYMLADNGKVQHTPLIDGVEEDARIGRLLYKIGTDGDN</sequence>
<comment type="caution">
    <text evidence="1">The sequence shown here is derived from an EMBL/GenBank/DDBJ whole genome shotgun (WGS) entry which is preliminary data.</text>
</comment>
<proteinExistence type="predicted"/>
<keyword evidence="2" id="KW-1185">Reference proteome</keyword>
<dbReference type="Proteomes" id="UP001148838">
    <property type="component" value="Unassembled WGS sequence"/>
</dbReference>
<evidence type="ECO:0000313" key="2">
    <source>
        <dbReference type="Proteomes" id="UP001148838"/>
    </source>
</evidence>
<reference evidence="1 2" key="1">
    <citation type="journal article" date="2022" name="Allergy">
        <title>Genome assembly and annotation of Periplaneta americana reveal a comprehensive cockroach allergen profile.</title>
        <authorList>
            <person name="Wang L."/>
            <person name="Xiong Q."/>
            <person name="Saelim N."/>
            <person name="Wang L."/>
            <person name="Nong W."/>
            <person name="Wan A.T."/>
            <person name="Shi M."/>
            <person name="Liu X."/>
            <person name="Cao Q."/>
            <person name="Hui J.H.L."/>
            <person name="Sookrung N."/>
            <person name="Leung T.F."/>
            <person name="Tungtrongchitr A."/>
            <person name="Tsui S.K.W."/>
        </authorList>
    </citation>
    <scope>NUCLEOTIDE SEQUENCE [LARGE SCALE GENOMIC DNA]</scope>
    <source>
        <strain evidence="1">PWHHKU_190912</strain>
    </source>
</reference>
<evidence type="ECO:0008006" key="3">
    <source>
        <dbReference type="Google" id="ProtNLM"/>
    </source>
</evidence>
<accession>A0ABQ8U4S3</accession>
<evidence type="ECO:0000313" key="1">
    <source>
        <dbReference type="EMBL" id="KAJ4452010.1"/>
    </source>
</evidence>
<organism evidence="1 2">
    <name type="scientific">Periplaneta americana</name>
    <name type="common">American cockroach</name>
    <name type="synonym">Blatta americana</name>
    <dbReference type="NCBI Taxonomy" id="6978"/>
    <lineage>
        <taxon>Eukaryota</taxon>
        <taxon>Metazoa</taxon>
        <taxon>Ecdysozoa</taxon>
        <taxon>Arthropoda</taxon>
        <taxon>Hexapoda</taxon>
        <taxon>Insecta</taxon>
        <taxon>Pterygota</taxon>
        <taxon>Neoptera</taxon>
        <taxon>Polyneoptera</taxon>
        <taxon>Dictyoptera</taxon>
        <taxon>Blattodea</taxon>
        <taxon>Blattoidea</taxon>
        <taxon>Blattidae</taxon>
        <taxon>Blattinae</taxon>
        <taxon>Periplaneta</taxon>
    </lineage>
</organism>
<name>A0ABQ8U4S3_PERAM</name>